<organism evidence="2 3">
    <name type="scientific">Candidatus Omnitrophus magneticus</name>
    <dbReference type="NCBI Taxonomy" id="1609969"/>
    <lineage>
        <taxon>Bacteria</taxon>
        <taxon>Pseudomonadati</taxon>
        <taxon>Candidatus Omnitrophota</taxon>
        <taxon>Candidatus Omnitrophus</taxon>
    </lineage>
</organism>
<feature type="transmembrane region" description="Helical" evidence="1">
    <location>
        <begin position="7"/>
        <end position="24"/>
    </location>
</feature>
<proteinExistence type="predicted"/>
<gene>
    <name evidence="2" type="ORF">OMAG_000919</name>
</gene>
<dbReference type="Gene3D" id="2.60.120.260">
    <property type="entry name" value="Galactose-binding domain-like"/>
    <property type="match status" value="1"/>
</dbReference>
<dbReference type="Proteomes" id="UP000033428">
    <property type="component" value="Unassembled WGS sequence"/>
</dbReference>
<dbReference type="SUPFAM" id="SSF49785">
    <property type="entry name" value="Galactose-binding domain-like"/>
    <property type="match status" value="1"/>
</dbReference>
<evidence type="ECO:0000313" key="2">
    <source>
        <dbReference type="EMBL" id="KJJ85207.1"/>
    </source>
</evidence>
<name>A0A0F0CPM9_9BACT</name>
<comment type="caution">
    <text evidence="2">The sequence shown here is derived from an EMBL/GenBank/DDBJ whole genome shotgun (WGS) entry which is preliminary data.</text>
</comment>
<keyword evidence="1" id="KW-0812">Transmembrane</keyword>
<dbReference type="EMBL" id="JYNY01000203">
    <property type="protein sequence ID" value="KJJ85207.1"/>
    <property type="molecule type" value="Genomic_DNA"/>
</dbReference>
<protein>
    <submittedName>
        <fullName evidence="2">Uncharacterized protein</fullName>
    </submittedName>
</protein>
<keyword evidence="3" id="KW-1185">Reference proteome</keyword>
<dbReference type="InterPro" id="IPR008979">
    <property type="entry name" value="Galactose-bd-like_sf"/>
</dbReference>
<accession>A0A0F0CPM9</accession>
<evidence type="ECO:0000256" key="1">
    <source>
        <dbReference type="SAM" id="Phobius"/>
    </source>
</evidence>
<evidence type="ECO:0000313" key="3">
    <source>
        <dbReference type="Proteomes" id="UP000033428"/>
    </source>
</evidence>
<keyword evidence="1" id="KW-1133">Transmembrane helix</keyword>
<keyword evidence="1" id="KW-0472">Membrane</keyword>
<dbReference type="AlphaFoldDB" id="A0A0F0CPM9"/>
<sequence>MDKKQYCRLVFGIIFICVGFFIFLEGCGSKNSKETNTAIIDKKIQAQGETGDEITKAITDSAISETKKIEGADVIKETIEPVVKQIESTKNKVYDLTERVMEQASSSANSEPVKENNTAVVSKISGEICFDFEQDLEGWEIPAWAMEKEDYVAKEIAQSKEYASKGIGSMKINANFLKGVWSGALVEVLRYFDMTGYQFIKADVYIPKNAPEGLRVKLILTVGNEWKFVEMNTVLPVMPGEWVTIGGNIAPNSYDWKRTITDSAFAQDIRKISVRIECNGKVSYEGPIYIDNIRAEK</sequence>
<reference evidence="2 3" key="1">
    <citation type="submission" date="2015-02" db="EMBL/GenBank/DDBJ databases">
        <title>Single-cell genomics of uncultivated deep-branching MTB reveals a conserved set of magnetosome genes.</title>
        <authorList>
            <person name="Kolinko S."/>
            <person name="Richter M."/>
            <person name="Glockner F.O."/>
            <person name="Brachmann A."/>
            <person name="Schuler D."/>
        </authorList>
    </citation>
    <scope>NUCLEOTIDE SEQUENCE [LARGE SCALE GENOMIC DNA]</scope>
    <source>
        <strain evidence="2">SKK-01</strain>
    </source>
</reference>